<protein>
    <submittedName>
        <fullName evidence="2">Uncharacterized protein</fullName>
    </submittedName>
</protein>
<dbReference type="Proteomes" id="UP000316096">
    <property type="component" value="Unassembled WGS sequence"/>
</dbReference>
<feature type="compositionally biased region" description="Basic residues" evidence="1">
    <location>
        <begin position="229"/>
        <end position="239"/>
    </location>
</feature>
<evidence type="ECO:0000313" key="2">
    <source>
        <dbReference type="EMBL" id="TQL99329.1"/>
    </source>
</evidence>
<dbReference type="OrthoDB" id="281785at2"/>
<comment type="caution">
    <text evidence="2">The sequence shown here is derived from an EMBL/GenBank/DDBJ whole genome shotgun (WGS) entry which is preliminary data.</text>
</comment>
<gene>
    <name evidence="2" type="ORF">FB559_5004</name>
</gene>
<proteinExistence type="predicted"/>
<evidence type="ECO:0000313" key="3">
    <source>
        <dbReference type="Proteomes" id="UP000316096"/>
    </source>
</evidence>
<accession>A0A543CQG7</accession>
<keyword evidence="3" id="KW-1185">Reference proteome</keyword>
<name>A0A543CQG7_9ACTN</name>
<feature type="region of interest" description="Disordered" evidence="1">
    <location>
        <begin position="220"/>
        <end position="239"/>
    </location>
</feature>
<dbReference type="EMBL" id="VFOZ01000001">
    <property type="protein sequence ID" value="TQL99329.1"/>
    <property type="molecule type" value="Genomic_DNA"/>
</dbReference>
<dbReference type="AlphaFoldDB" id="A0A543CQG7"/>
<evidence type="ECO:0000256" key="1">
    <source>
        <dbReference type="SAM" id="MobiDB-lite"/>
    </source>
</evidence>
<reference evidence="2 3" key="1">
    <citation type="submission" date="2019-06" db="EMBL/GenBank/DDBJ databases">
        <title>Sequencing the genomes of 1000 actinobacteria strains.</title>
        <authorList>
            <person name="Klenk H.-P."/>
        </authorList>
    </citation>
    <scope>NUCLEOTIDE SEQUENCE [LARGE SCALE GENOMIC DNA]</scope>
    <source>
        <strain evidence="2 3">DSM 102200</strain>
    </source>
</reference>
<organism evidence="2 3">
    <name type="scientific">Actinoallomurus bryophytorum</name>
    <dbReference type="NCBI Taxonomy" id="1490222"/>
    <lineage>
        <taxon>Bacteria</taxon>
        <taxon>Bacillati</taxon>
        <taxon>Actinomycetota</taxon>
        <taxon>Actinomycetes</taxon>
        <taxon>Streptosporangiales</taxon>
        <taxon>Thermomonosporaceae</taxon>
        <taxon>Actinoallomurus</taxon>
    </lineage>
</organism>
<sequence length="239" mass="26696">MYTTSGGAAVDIQLRGLLADLCFLDEREGDLDSTHEVIRRYGKLGVVGPFAAMFGNEGNYVAEVASVWAEQFHRLGYLQVDRVLDARAWDQLITGLAECFDGKDVRRSEVEATFGPPSLVADRRVLCYAPTDGSGWVFVDCYTEWTNRYVTGSGRYEGERDNDPLVRSVRHPTQSFEAGLILTLYGKVLRWGPGWWQQQPSGLTEEQQAIAVQLRRIEAADPSQALKSPRGHPRRASDI</sequence>
<dbReference type="RefSeq" id="WP_141958041.1">
    <property type="nucleotide sequence ID" value="NZ_VFOZ01000001.1"/>
</dbReference>